<protein>
    <submittedName>
        <fullName evidence="2">Uncharacterized protein</fullName>
    </submittedName>
</protein>
<proteinExistence type="predicted"/>
<name>A0ABN0RA36_MYCUL</name>
<dbReference type="Proteomes" id="UP000020681">
    <property type="component" value="Unassembled WGS sequence"/>
</dbReference>
<gene>
    <name evidence="2" type="ORF">I551_8780</name>
</gene>
<keyword evidence="3" id="KW-1185">Reference proteome</keyword>
<dbReference type="EMBL" id="JAOL01000029">
    <property type="protein sequence ID" value="EUA93960.1"/>
    <property type="molecule type" value="Genomic_DNA"/>
</dbReference>
<evidence type="ECO:0000313" key="3">
    <source>
        <dbReference type="Proteomes" id="UP000020681"/>
    </source>
</evidence>
<evidence type="ECO:0000256" key="1">
    <source>
        <dbReference type="SAM" id="MobiDB-lite"/>
    </source>
</evidence>
<comment type="caution">
    <text evidence="2">The sequence shown here is derived from an EMBL/GenBank/DDBJ whole genome shotgun (WGS) entry which is preliminary data.</text>
</comment>
<feature type="region of interest" description="Disordered" evidence="1">
    <location>
        <begin position="1"/>
        <end position="37"/>
    </location>
</feature>
<feature type="compositionally biased region" description="Polar residues" evidence="1">
    <location>
        <begin position="18"/>
        <end position="28"/>
    </location>
</feature>
<accession>A0ABN0RA36</accession>
<evidence type="ECO:0000313" key="2">
    <source>
        <dbReference type="EMBL" id="EUA93960.1"/>
    </source>
</evidence>
<sequence length="49" mass="5153">MAMLSLLRSFSRPPGDTETWSPGDNSSRGADGLALGGNGQLVAQMRCRS</sequence>
<organism evidence="2 3">
    <name type="scientific">Mycobacterium ulcerans str. Harvey</name>
    <dbReference type="NCBI Taxonomy" id="1299332"/>
    <lineage>
        <taxon>Bacteria</taxon>
        <taxon>Bacillati</taxon>
        <taxon>Actinomycetota</taxon>
        <taxon>Actinomycetes</taxon>
        <taxon>Mycobacteriales</taxon>
        <taxon>Mycobacteriaceae</taxon>
        <taxon>Mycobacterium</taxon>
        <taxon>Mycobacterium ulcerans group</taxon>
    </lineage>
</organism>
<reference evidence="2 3" key="1">
    <citation type="submission" date="2014-01" db="EMBL/GenBank/DDBJ databases">
        <authorList>
            <person name="Dobos K."/>
            <person name="Lenaerts A."/>
            <person name="Ordway D."/>
            <person name="DeGroote M.A."/>
            <person name="Parker T."/>
            <person name="Sizemore C."/>
            <person name="Tallon L.J."/>
            <person name="Sadzewicz L.K."/>
            <person name="Sengamalay N."/>
            <person name="Fraser C.M."/>
            <person name="Hine E."/>
            <person name="Shefchek K.A."/>
            <person name="Das S.P."/>
            <person name="Tettelin H."/>
        </authorList>
    </citation>
    <scope>NUCLEOTIDE SEQUENCE [LARGE SCALE GENOMIC DNA]</scope>
    <source>
        <strain evidence="2 3">Harvey</strain>
    </source>
</reference>